<evidence type="ECO:0000313" key="3">
    <source>
        <dbReference type="Proteomes" id="UP000824469"/>
    </source>
</evidence>
<evidence type="ECO:0000256" key="1">
    <source>
        <dbReference type="SAM" id="MobiDB-lite"/>
    </source>
</evidence>
<name>A0AA38LL46_TAXCH</name>
<feature type="region of interest" description="Disordered" evidence="1">
    <location>
        <begin position="1"/>
        <end position="60"/>
    </location>
</feature>
<protein>
    <submittedName>
        <fullName evidence="2">Uncharacterized protein</fullName>
    </submittedName>
</protein>
<sequence>RTRTQGATPQSVHRSPRLSPQKETTEKRRRKLKLNEEVEESEESTPNSPTPPENKEEPKR</sequence>
<proteinExistence type="predicted"/>
<evidence type="ECO:0000313" key="2">
    <source>
        <dbReference type="EMBL" id="KAH9327786.1"/>
    </source>
</evidence>
<dbReference type="EMBL" id="JAHRHJ020000002">
    <property type="protein sequence ID" value="KAH9327786.1"/>
    <property type="molecule type" value="Genomic_DNA"/>
</dbReference>
<accession>A0AA38LL46</accession>
<comment type="caution">
    <text evidence="2">The sequence shown here is derived from an EMBL/GenBank/DDBJ whole genome shotgun (WGS) entry which is preliminary data.</text>
</comment>
<feature type="non-terminal residue" evidence="2">
    <location>
        <position position="1"/>
    </location>
</feature>
<gene>
    <name evidence="2" type="ORF">KI387_007964</name>
</gene>
<dbReference type="AlphaFoldDB" id="A0AA38LL46"/>
<keyword evidence="3" id="KW-1185">Reference proteome</keyword>
<dbReference type="Proteomes" id="UP000824469">
    <property type="component" value="Unassembled WGS sequence"/>
</dbReference>
<feature type="compositionally biased region" description="Polar residues" evidence="1">
    <location>
        <begin position="1"/>
        <end position="13"/>
    </location>
</feature>
<reference evidence="2 3" key="1">
    <citation type="journal article" date="2021" name="Nat. Plants">
        <title>The Taxus genome provides insights into paclitaxel biosynthesis.</title>
        <authorList>
            <person name="Xiong X."/>
            <person name="Gou J."/>
            <person name="Liao Q."/>
            <person name="Li Y."/>
            <person name="Zhou Q."/>
            <person name="Bi G."/>
            <person name="Li C."/>
            <person name="Du R."/>
            <person name="Wang X."/>
            <person name="Sun T."/>
            <person name="Guo L."/>
            <person name="Liang H."/>
            <person name="Lu P."/>
            <person name="Wu Y."/>
            <person name="Zhang Z."/>
            <person name="Ro D.K."/>
            <person name="Shang Y."/>
            <person name="Huang S."/>
            <person name="Yan J."/>
        </authorList>
    </citation>
    <scope>NUCLEOTIDE SEQUENCE [LARGE SCALE GENOMIC DNA]</scope>
    <source>
        <strain evidence="2">Ta-2019</strain>
    </source>
</reference>
<organism evidence="2 3">
    <name type="scientific">Taxus chinensis</name>
    <name type="common">Chinese yew</name>
    <name type="synonym">Taxus wallichiana var. chinensis</name>
    <dbReference type="NCBI Taxonomy" id="29808"/>
    <lineage>
        <taxon>Eukaryota</taxon>
        <taxon>Viridiplantae</taxon>
        <taxon>Streptophyta</taxon>
        <taxon>Embryophyta</taxon>
        <taxon>Tracheophyta</taxon>
        <taxon>Spermatophyta</taxon>
        <taxon>Pinopsida</taxon>
        <taxon>Pinidae</taxon>
        <taxon>Conifers II</taxon>
        <taxon>Cupressales</taxon>
        <taxon>Taxaceae</taxon>
        <taxon>Taxus</taxon>
    </lineage>
</organism>